<proteinExistence type="predicted"/>
<feature type="transmembrane region" description="Helical" evidence="1">
    <location>
        <begin position="50"/>
        <end position="71"/>
    </location>
</feature>
<feature type="transmembrane region" description="Helical" evidence="1">
    <location>
        <begin position="12"/>
        <end position="30"/>
    </location>
</feature>
<dbReference type="EMBL" id="UINC01067131">
    <property type="protein sequence ID" value="SVB98509.1"/>
    <property type="molecule type" value="Genomic_DNA"/>
</dbReference>
<keyword evidence="1" id="KW-0472">Membrane</keyword>
<organism evidence="2">
    <name type="scientific">marine metagenome</name>
    <dbReference type="NCBI Taxonomy" id="408172"/>
    <lineage>
        <taxon>unclassified sequences</taxon>
        <taxon>metagenomes</taxon>
        <taxon>ecological metagenomes</taxon>
    </lineage>
</organism>
<reference evidence="2" key="1">
    <citation type="submission" date="2018-05" db="EMBL/GenBank/DDBJ databases">
        <authorList>
            <person name="Lanie J.A."/>
            <person name="Ng W.-L."/>
            <person name="Kazmierczak K.M."/>
            <person name="Andrzejewski T.M."/>
            <person name="Davidsen T.M."/>
            <person name="Wayne K.J."/>
            <person name="Tettelin H."/>
            <person name="Glass J.I."/>
            <person name="Rusch D."/>
            <person name="Podicherti R."/>
            <person name="Tsui H.-C.T."/>
            <person name="Winkler M.E."/>
        </authorList>
    </citation>
    <scope>NUCLEOTIDE SEQUENCE</scope>
</reference>
<evidence type="ECO:0000256" key="1">
    <source>
        <dbReference type="SAM" id="Phobius"/>
    </source>
</evidence>
<evidence type="ECO:0008006" key="3">
    <source>
        <dbReference type="Google" id="ProtNLM"/>
    </source>
</evidence>
<accession>A0A382IGU4</accession>
<keyword evidence="1" id="KW-1133">Transmembrane helix</keyword>
<evidence type="ECO:0000313" key="2">
    <source>
        <dbReference type="EMBL" id="SVB98509.1"/>
    </source>
</evidence>
<dbReference type="AlphaFoldDB" id="A0A382IGU4"/>
<keyword evidence="1" id="KW-0812">Transmembrane</keyword>
<protein>
    <recommendedName>
        <fullName evidence="3">Nicotinamide riboside transporter PnuC</fullName>
    </recommendedName>
</protein>
<sequence length="87" mass="10085">MGMFEINLFNTAQFLDQGLAIIATFLLTSLSAKTRMYGFIGFLLVNIPGIYLLVVTELWWILVVTPVWLYLNYRGFINNYREQKAQS</sequence>
<name>A0A382IGU4_9ZZZZ</name>
<gene>
    <name evidence="2" type="ORF">METZ01_LOCUS251363</name>
</gene>